<comment type="caution">
    <text evidence="1">The sequence shown here is derived from an EMBL/GenBank/DDBJ whole genome shotgun (WGS) entry which is preliminary data.</text>
</comment>
<protein>
    <submittedName>
        <fullName evidence="1">DNA-directed RNA polymerase subunit RPC12/RpoP</fullName>
    </submittedName>
</protein>
<dbReference type="SUPFAM" id="SSF144217">
    <property type="entry name" value="CSL zinc finger"/>
    <property type="match status" value="1"/>
</dbReference>
<reference evidence="1 2" key="1">
    <citation type="submission" date="2020-08" db="EMBL/GenBank/DDBJ databases">
        <title>Genomic Encyclopedia of Type Strains, Phase IV (KMG-IV): sequencing the most valuable type-strain genomes for metagenomic binning, comparative biology and taxonomic classification.</title>
        <authorList>
            <person name="Goeker M."/>
        </authorList>
    </citation>
    <scope>NUCLEOTIDE SEQUENCE [LARGE SCALE GENOMIC DNA]</scope>
    <source>
        <strain evidence="1 2">DSM 21458</strain>
    </source>
</reference>
<name>A0A841I200_9DEIO</name>
<dbReference type="EMBL" id="JACHHG010000009">
    <property type="protein sequence ID" value="MBB6099086.1"/>
    <property type="molecule type" value="Genomic_DNA"/>
</dbReference>
<dbReference type="PANTHER" id="PTHR40393">
    <property type="entry name" value="LYSINE BIOSYNTHESIS PROTEIN-RELATED-RELATED"/>
    <property type="match status" value="1"/>
</dbReference>
<evidence type="ECO:0000313" key="1">
    <source>
        <dbReference type="EMBL" id="MBB6099086.1"/>
    </source>
</evidence>
<keyword evidence="1" id="KW-0240">DNA-directed RNA polymerase</keyword>
<keyword evidence="1" id="KW-0804">Transcription</keyword>
<accession>A0A841I200</accession>
<gene>
    <name evidence="1" type="ORF">HNR42_002522</name>
</gene>
<keyword evidence="2" id="KW-1185">Reference proteome</keyword>
<dbReference type="Proteomes" id="UP000569951">
    <property type="component" value="Unassembled WGS sequence"/>
</dbReference>
<dbReference type="InterPro" id="IPR005906">
    <property type="entry name" value="LysW"/>
</dbReference>
<dbReference type="PANTHER" id="PTHR40393:SF1">
    <property type="entry name" value="LYSINE BIOSYNTHESIS PROTEIN-RELATED"/>
    <property type="match status" value="1"/>
</dbReference>
<dbReference type="GO" id="GO:0000428">
    <property type="term" value="C:DNA-directed RNA polymerase complex"/>
    <property type="evidence" value="ECO:0007669"/>
    <property type="project" value="UniProtKB-KW"/>
</dbReference>
<evidence type="ECO:0000313" key="2">
    <source>
        <dbReference type="Proteomes" id="UP000569951"/>
    </source>
</evidence>
<dbReference type="RefSeq" id="WP_183987838.1">
    <property type="nucleotide sequence ID" value="NZ_JACHHG010000009.1"/>
</dbReference>
<dbReference type="AlphaFoldDB" id="A0A841I200"/>
<proteinExistence type="predicted"/>
<dbReference type="Gene3D" id="2.20.28.160">
    <property type="match status" value="2"/>
</dbReference>
<organism evidence="1 2">
    <name type="scientific">Deinobacterium chartae</name>
    <dbReference type="NCBI Taxonomy" id="521158"/>
    <lineage>
        <taxon>Bacteria</taxon>
        <taxon>Thermotogati</taxon>
        <taxon>Deinococcota</taxon>
        <taxon>Deinococci</taxon>
        <taxon>Deinococcales</taxon>
        <taxon>Deinococcaceae</taxon>
        <taxon>Deinobacterium</taxon>
    </lineage>
</organism>
<dbReference type="Pfam" id="PF21344">
    <property type="entry name" value="Zn_ribbon_LysW"/>
    <property type="match status" value="1"/>
</dbReference>
<sequence length="94" mass="10585">MRHLTQNCPVCGADLVFTARDLEELQPGDIIACNDCGSDLEVDYDGDDLILTEHVYLTACPRCGNEFELTPEMLEHNQATCPHCSHAFELEWED</sequence>
<dbReference type="InterPro" id="IPR036671">
    <property type="entry name" value="DPH_MB_sf"/>
</dbReference>